<evidence type="ECO:0000259" key="2">
    <source>
        <dbReference type="Pfam" id="PF02120"/>
    </source>
</evidence>
<sequence>MIPLPVAQFPMLLLPVALPSGAESAPMDAFSKVMAEGKESPDEMELEDAPPDQAPLSNLPVVLPLTVEIGTARQSPTGSSLDLVESKVEEAPAEIAAPMQRIEKPVFLSEAASDPANPPPPVDVPEKDVVVVAAIPEKPVLRRTVAEAVVTFQAGSVIVAEAETAEPETPPLEPASVEAAVSSRIDAATGPLPEADPLGTDDGGAVVRQVRAAISPDTPLPQMPEVAEKGRVIELRLDPEELGRLSIILSHDGDRVAVHIVAERPETMDLLRRHVDQLQQEFRSVGYRETQMSFGQMDQGGNGPPPRPTILPLAEPQDLPGDSLLTPVGSAPILSPAAGGLNLRL</sequence>
<dbReference type="Gene3D" id="3.30.750.140">
    <property type="match status" value="1"/>
</dbReference>
<feature type="region of interest" description="Disordered" evidence="1">
    <location>
        <begin position="35"/>
        <end position="57"/>
    </location>
</feature>
<gene>
    <name evidence="3" type="ORF">GCM10011452_12340</name>
</gene>
<dbReference type="Proteomes" id="UP000628984">
    <property type="component" value="Unassembled WGS sequence"/>
</dbReference>
<accession>A0A918IQ39</accession>
<reference evidence="3" key="2">
    <citation type="submission" date="2020-09" db="EMBL/GenBank/DDBJ databases">
        <authorList>
            <person name="Sun Q."/>
            <person name="Kim S."/>
        </authorList>
    </citation>
    <scope>NUCLEOTIDE SEQUENCE</scope>
    <source>
        <strain evidence="3">KCTC 23714</strain>
    </source>
</reference>
<proteinExistence type="predicted"/>
<dbReference type="InterPro" id="IPR038610">
    <property type="entry name" value="FliK-like_C_sf"/>
</dbReference>
<reference evidence="3" key="1">
    <citation type="journal article" date="2014" name="Int. J. Syst. Evol. Microbiol.">
        <title>Complete genome sequence of Corynebacterium casei LMG S-19264T (=DSM 44701T), isolated from a smear-ripened cheese.</title>
        <authorList>
            <consortium name="US DOE Joint Genome Institute (JGI-PGF)"/>
            <person name="Walter F."/>
            <person name="Albersmeier A."/>
            <person name="Kalinowski J."/>
            <person name="Ruckert C."/>
        </authorList>
    </citation>
    <scope>NUCLEOTIDE SEQUENCE</scope>
    <source>
        <strain evidence="3">KCTC 23714</strain>
    </source>
</reference>
<evidence type="ECO:0000313" key="3">
    <source>
        <dbReference type="EMBL" id="GGW25857.1"/>
    </source>
</evidence>
<dbReference type="CDD" id="cd17470">
    <property type="entry name" value="T3SS_Flik_C"/>
    <property type="match status" value="1"/>
</dbReference>
<dbReference type="EMBL" id="BMYQ01000002">
    <property type="protein sequence ID" value="GGW25857.1"/>
    <property type="molecule type" value="Genomic_DNA"/>
</dbReference>
<evidence type="ECO:0000256" key="1">
    <source>
        <dbReference type="SAM" id="MobiDB-lite"/>
    </source>
</evidence>
<dbReference type="Pfam" id="PF02120">
    <property type="entry name" value="Flg_hook"/>
    <property type="match status" value="1"/>
</dbReference>
<organism evidence="3 4">
    <name type="scientific">Gemmobacter lanyuensis</name>
    <dbReference type="NCBI Taxonomy" id="1054497"/>
    <lineage>
        <taxon>Bacteria</taxon>
        <taxon>Pseudomonadati</taxon>
        <taxon>Pseudomonadota</taxon>
        <taxon>Alphaproteobacteria</taxon>
        <taxon>Rhodobacterales</taxon>
        <taxon>Paracoccaceae</taxon>
        <taxon>Gemmobacter</taxon>
    </lineage>
</organism>
<evidence type="ECO:0000313" key="4">
    <source>
        <dbReference type="Proteomes" id="UP000628984"/>
    </source>
</evidence>
<feature type="region of interest" description="Disordered" evidence="1">
    <location>
        <begin position="294"/>
        <end position="324"/>
    </location>
</feature>
<keyword evidence="4" id="KW-1185">Reference proteome</keyword>
<feature type="domain" description="Flagellar hook-length control protein-like C-terminal" evidence="2">
    <location>
        <begin position="228"/>
        <end position="301"/>
    </location>
</feature>
<comment type="caution">
    <text evidence="3">The sequence shown here is derived from an EMBL/GenBank/DDBJ whole genome shotgun (WGS) entry which is preliminary data.</text>
</comment>
<dbReference type="AlphaFoldDB" id="A0A918IQ39"/>
<protein>
    <recommendedName>
        <fullName evidence="2">Flagellar hook-length control protein-like C-terminal domain-containing protein</fullName>
    </recommendedName>
</protein>
<dbReference type="InterPro" id="IPR021136">
    <property type="entry name" value="Flagellar_hook_control-like_C"/>
</dbReference>
<name>A0A918IQ39_9RHOB</name>